<dbReference type="SUPFAM" id="SSF47031">
    <property type="entry name" value="Second domain of FERM"/>
    <property type="match status" value="1"/>
</dbReference>
<dbReference type="Proteomes" id="UP000225433">
    <property type="component" value="Unassembled WGS sequence"/>
</dbReference>
<sequence>MRLIPEQHDRDFPQILIGDTVFTVAVQLIVNLMDGREFQVNGVAFRHGGERLDRRYRDFFPVDFQRLAEQVLRRLRIEQVLTGFLNNRVRMHEKDEVLIAVFFKQIQYRPRHHHGFSRTRCHVKQQVPVTDSRFCRIALRVMQVTQRLMLIRS</sequence>
<gene>
    <name evidence="2" type="ORF">Xhom_04929</name>
</gene>
<dbReference type="EMBL" id="NJAI01000018">
    <property type="protein sequence ID" value="PHM51449.1"/>
    <property type="molecule type" value="Genomic_DNA"/>
</dbReference>
<geneLocation type="plasmid" evidence="1">
    <name>unnamed4</name>
</geneLocation>
<dbReference type="AlphaFoldDB" id="A0A1V0M4T0"/>
<protein>
    <submittedName>
        <fullName evidence="1">Uncharacterized protein</fullName>
    </submittedName>
</protein>
<evidence type="ECO:0000313" key="1">
    <source>
        <dbReference type="EMBL" id="ARD69885.1"/>
    </source>
</evidence>
<accession>A0A1V0M4T0</accession>
<keyword evidence="1" id="KW-0614">Plasmid</keyword>
<name>A0A1V0M4T0_XENHO</name>
<evidence type="ECO:0000313" key="2">
    <source>
        <dbReference type="EMBL" id="PHM51449.1"/>
    </source>
</evidence>
<dbReference type="InterPro" id="IPR035963">
    <property type="entry name" value="FERM_2"/>
</dbReference>
<organism evidence="1">
    <name type="scientific">Xenorhabdus hominickii</name>
    <dbReference type="NCBI Taxonomy" id="351679"/>
    <lineage>
        <taxon>Bacteria</taxon>
        <taxon>Pseudomonadati</taxon>
        <taxon>Pseudomonadota</taxon>
        <taxon>Gammaproteobacteria</taxon>
        <taxon>Enterobacterales</taxon>
        <taxon>Morganellaceae</taxon>
        <taxon>Xenorhabdus</taxon>
    </lineage>
</organism>
<proteinExistence type="predicted"/>
<dbReference type="EMBL" id="KX517801">
    <property type="protein sequence ID" value="ARD69885.1"/>
    <property type="molecule type" value="Genomic_DNA"/>
</dbReference>
<evidence type="ECO:0000313" key="3">
    <source>
        <dbReference type="Proteomes" id="UP000225433"/>
    </source>
</evidence>
<reference evidence="2 3" key="2">
    <citation type="journal article" date="2017" name="Nat. Microbiol.">
        <title>Natural product diversity associated with the nematode symbionts Photorhabdus and Xenorhabdus.</title>
        <authorList>
            <person name="Tobias N.J."/>
            <person name="Wolff H."/>
            <person name="Djahanschiri B."/>
            <person name="Grundmann F."/>
            <person name="Kronenwerth M."/>
            <person name="Shi Y.M."/>
            <person name="Simonyi S."/>
            <person name="Grun P."/>
            <person name="Shapiro-Ilan D."/>
            <person name="Pidot S.J."/>
            <person name="Stinear T.P."/>
            <person name="Ebersberger I."/>
            <person name="Bode H.B."/>
        </authorList>
    </citation>
    <scope>NUCLEOTIDE SEQUENCE [LARGE SCALE GENOMIC DNA]</scope>
    <source>
        <strain evidence="2 3">DSM 17903</strain>
    </source>
</reference>
<reference evidence="1" key="1">
    <citation type="journal article" date="2017" name="J. Invertebr. Pathol.">
        <title>Identification and bacterial characteristics of Xenorhabdus hominickii ANU101 from an entomopathogenic nematode, Steinernema monticolum.</title>
        <authorList>
            <person name="Park Y."/>
            <person name="Kang S."/>
            <person name="Sadekuzzaman M."/>
            <person name="Kim H."/>
            <person name="Jung J.K."/>
            <person name="Kim Y."/>
        </authorList>
    </citation>
    <scope>NUCLEOTIDE SEQUENCE</scope>
    <source>
        <strain evidence="1">ANU101</strain>
        <plasmid evidence="1">unnamed4</plasmid>
    </source>
</reference>